<protein>
    <submittedName>
        <fullName evidence="1">Uncharacterized protein</fullName>
    </submittedName>
</protein>
<evidence type="ECO:0000313" key="1">
    <source>
        <dbReference type="EMBL" id="EDN83691.1"/>
    </source>
</evidence>
<reference evidence="1 2" key="1">
    <citation type="submission" date="2007-04" db="EMBL/GenBank/DDBJ databases">
        <authorList>
            <person name="Fulton L."/>
            <person name="Clifton S."/>
            <person name="Fulton B."/>
            <person name="Xu J."/>
            <person name="Minx P."/>
            <person name="Pepin K.H."/>
            <person name="Johnson M."/>
            <person name="Thiruvilangam P."/>
            <person name="Bhonagiri V."/>
            <person name="Nash W.E."/>
            <person name="Mardis E.R."/>
            <person name="Wilson R.K."/>
        </authorList>
    </citation>
    <scope>NUCLEOTIDE SEQUENCE [LARGE SCALE GENOMIC DNA]</scope>
    <source>
        <strain evidence="1 2">L2-32</strain>
    </source>
</reference>
<dbReference type="Proteomes" id="UP000003773">
    <property type="component" value="Unassembled WGS sequence"/>
</dbReference>
<organism evidence="1 2">
    <name type="scientific">Bifidobacterium adolescentis L2-32</name>
    <dbReference type="NCBI Taxonomy" id="411481"/>
    <lineage>
        <taxon>Bacteria</taxon>
        <taxon>Bacillati</taxon>
        <taxon>Actinomycetota</taxon>
        <taxon>Actinomycetes</taxon>
        <taxon>Bifidobacteriales</taxon>
        <taxon>Bifidobacteriaceae</taxon>
        <taxon>Bifidobacterium</taxon>
    </lineage>
</organism>
<comment type="caution">
    <text evidence="1">The sequence shown here is derived from an EMBL/GenBank/DDBJ whole genome shotgun (WGS) entry which is preliminary data.</text>
</comment>
<reference evidence="1 2" key="2">
    <citation type="submission" date="2007-05" db="EMBL/GenBank/DDBJ databases">
        <title>Draft genome sequence of Bifidobacterium adolescentis (L2-32).</title>
        <authorList>
            <person name="Sudarsanam P."/>
            <person name="Ley R."/>
            <person name="Guruge J."/>
            <person name="Turnbaugh P.J."/>
            <person name="Mahowald M."/>
            <person name="Liep D."/>
            <person name="Gordon J."/>
        </authorList>
    </citation>
    <scope>NUCLEOTIDE SEQUENCE [LARGE SCALE GENOMIC DNA]</scope>
    <source>
        <strain evidence="1 2">L2-32</strain>
    </source>
</reference>
<sequence>MEQHGDQRRRIDVDLLGQIGEGRTLTQTDFLSVAGRNAHAADDRSLHLLEFLTLRQTVLTRLRGLASLTSERACSAAAAAATTCRTIARSAVAALETAAIATETIAAAGGTLATALTRTMLAPLAWLRAALTRTTTEAATLATALTRTATTTSFAIVDARTVHRMRTRNITRSRGVHALLAAERIVARARSRGVRLRAIGVVAALRSVAMLGASSRNGRRATGLAAVSTLRTRGVAVRTIAMLAGFAWTRRAMARLRGIGLGSGMMRLRRCGGSRLRC</sequence>
<dbReference type="EMBL" id="AAXD02000018">
    <property type="protein sequence ID" value="EDN83691.1"/>
    <property type="molecule type" value="Genomic_DNA"/>
</dbReference>
<name>A7A457_BIFAD</name>
<accession>A7A457</accession>
<dbReference type="AlphaFoldDB" id="A7A457"/>
<proteinExistence type="predicted"/>
<evidence type="ECO:0000313" key="2">
    <source>
        <dbReference type="Proteomes" id="UP000003773"/>
    </source>
</evidence>
<gene>
    <name evidence="1" type="ORF">BIFADO_00609</name>
</gene>
<dbReference type="HOGENOM" id="CLU_999885_0_0_11"/>